<keyword evidence="3" id="KW-0472">Membrane</keyword>
<dbReference type="EMBL" id="CP001843">
    <property type="protein sequence ID" value="AEF86190.1"/>
    <property type="molecule type" value="Genomic_DNA"/>
</dbReference>
<proteinExistence type="inferred from homology"/>
<accession>F5YQK8</accession>
<keyword evidence="5 6" id="KW-0449">Lipoprotein</keyword>
<dbReference type="AlphaFoldDB" id="F5YQK8"/>
<evidence type="ECO:0000256" key="7">
    <source>
        <dbReference type="SAM" id="SignalP"/>
    </source>
</evidence>
<protein>
    <recommendedName>
        <fullName evidence="6">Lipoprotein</fullName>
    </recommendedName>
</protein>
<evidence type="ECO:0000256" key="3">
    <source>
        <dbReference type="ARBA" id="ARBA00023136"/>
    </source>
</evidence>
<evidence type="ECO:0000256" key="2">
    <source>
        <dbReference type="ARBA" id="ARBA00022729"/>
    </source>
</evidence>
<dbReference type="Proteomes" id="UP000009223">
    <property type="component" value="Chromosome"/>
</dbReference>
<keyword evidence="9" id="KW-1185">Reference proteome</keyword>
<dbReference type="RefSeq" id="WP_015707501.1">
    <property type="nucleotide sequence ID" value="NC_015578.1"/>
</dbReference>
<reference evidence="8 9" key="2">
    <citation type="journal article" date="2011" name="ISME J.">
        <title>RNA-seq reveals cooperative metabolic interactions between two termite-gut spirochete species in co-culture.</title>
        <authorList>
            <person name="Rosenthal A.Z."/>
            <person name="Matson E.G."/>
            <person name="Eldar A."/>
            <person name="Leadbetter J.R."/>
        </authorList>
    </citation>
    <scope>NUCLEOTIDE SEQUENCE [LARGE SCALE GENOMIC DNA]</scope>
    <source>
        <strain evidence="9">ATCC BAA-887 / DSM 12427 / ZAS-2</strain>
    </source>
</reference>
<dbReference type="GO" id="GO:0016020">
    <property type="term" value="C:membrane"/>
    <property type="evidence" value="ECO:0007669"/>
    <property type="project" value="UniProtKB-SubCell"/>
</dbReference>
<dbReference type="eggNOG" id="COG1464">
    <property type="taxonomic scope" value="Bacteria"/>
</dbReference>
<evidence type="ECO:0000256" key="1">
    <source>
        <dbReference type="ARBA" id="ARBA00004635"/>
    </source>
</evidence>
<sequence length="269" mass="29136">MKKSLISLLMAGAMVLSLNYSVEAKGNQQKSATTLSVGVNPVPHGELLELIKDDLAAQGIDLKIVVFTDYVQPNSALLQGDLDANYFQTIPYLESSEEWKNALSFIWAVHVEPYGLYSEKYKNINDIPNGATIAINNDPANEGRALLLLQANGLITLAPNSGLRATPQDITVNPKNLKFRELEAAQLPRALPDVDAATINGNYALEAGLNPVKDSLAIEGAESPYANGLVVKKGTENDPRFEALKKVLLSQKVKDYINSHYNGGVVATF</sequence>
<dbReference type="HOGENOM" id="CLU_067080_0_0_12"/>
<dbReference type="Pfam" id="PF03180">
    <property type="entry name" value="Lipoprotein_9"/>
    <property type="match status" value="1"/>
</dbReference>
<dbReference type="OrthoDB" id="9812878at2"/>
<name>F5YQK8_TREPZ</name>
<comment type="similarity">
    <text evidence="6">Belongs to the nlpA lipoprotein family.</text>
</comment>
<dbReference type="PANTHER" id="PTHR30429:SF0">
    <property type="entry name" value="METHIONINE-BINDING LIPOPROTEIN METQ"/>
    <property type="match status" value="1"/>
</dbReference>
<evidence type="ECO:0000313" key="8">
    <source>
        <dbReference type="EMBL" id="AEF86190.1"/>
    </source>
</evidence>
<keyword evidence="4" id="KW-0564">Palmitate</keyword>
<dbReference type="SUPFAM" id="SSF53850">
    <property type="entry name" value="Periplasmic binding protein-like II"/>
    <property type="match status" value="1"/>
</dbReference>
<dbReference type="InterPro" id="IPR004872">
    <property type="entry name" value="Lipoprotein_NlpA"/>
</dbReference>
<dbReference type="PIRSF" id="PIRSF002854">
    <property type="entry name" value="MetQ"/>
    <property type="match status" value="1"/>
</dbReference>
<dbReference type="KEGG" id="tpi:TREPR_2727"/>
<reference evidence="9" key="1">
    <citation type="submission" date="2009-12" db="EMBL/GenBank/DDBJ databases">
        <title>Complete sequence of Treponema primitia strain ZAS-2.</title>
        <authorList>
            <person name="Tetu S.G."/>
            <person name="Matson E."/>
            <person name="Ren Q."/>
            <person name="Seshadri R."/>
            <person name="Elbourne L."/>
            <person name="Hassan K.A."/>
            <person name="Durkin A."/>
            <person name="Radune D."/>
            <person name="Mohamoud Y."/>
            <person name="Shay R."/>
            <person name="Jin S."/>
            <person name="Zhang X."/>
            <person name="Lucey K."/>
            <person name="Ballor N.R."/>
            <person name="Ottesen E."/>
            <person name="Rosenthal R."/>
            <person name="Allen A."/>
            <person name="Leadbetter J.R."/>
            <person name="Paulsen I.T."/>
        </authorList>
    </citation>
    <scope>NUCLEOTIDE SEQUENCE [LARGE SCALE GENOMIC DNA]</scope>
    <source>
        <strain evidence="9">ATCC BAA-887 / DSM 12427 / ZAS-2</strain>
    </source>
</reference>
<dbReference type="STRING" id="545694.TREPR_2727"/>
<comment type="subcellular location">
    <subcellularLocation>
        <location evidence="1">Membrane</location>
        <topology evidence="1">Lipid-anchor</topology>
    </subcellularLocation>
</comment>
<evidence type="ECO:0000256" key="4">
    <source>
        <dbReference type="ARBA" id="ARBA00023139"/>
    </source>
</evidence>
<dbReference type="CDD" id="cd13597">
    <property type="entry name" value="PBP2_lipoprotein_Tp32"/>
    <property type="match status" value="1"/>
</dbReference>
<evidence type="ECO:0000256" key="5">
    <source>
        <dbReference type="ARBA" id="ARBA00023288"/>
    </source>
</evidence>
<feature type="signal peptide" evidence="7">
    <location>
        <begin position="1"/>
        <end position="24"/>
    </location>
</feature>
<evidence type="ECO:0000313" key="9">
    <source>
        <dbReference type="Proteomes" id="UP000009223"/>
    </source>
</evidence>
<dbReference type="Gene3D" id="3.40.190.10">
    <property type="entry name" value="Periplasmic binding protein-like II"/>
    <property type="match status" value="2"/>
</dbReference>
<keyword evidence="2 7" id="KW-0732">Signal</keyword>
<gene>
    <name evidence="8" type="ordered locus">TREPR_2727</name>
</gene>
<dbReference type="PANTHER" id="PTHR30429">
    <property type="entry name" value="D-METHIONINE-BINDING LIPOPROTEIN METQ"/>
    <property type="match status" value="1"/>
</dbReference>
<evidence type="ECO:0000256" key="6">
    <source>
        <dbReference type="PIRNR" id="PIRNR002854"/>
    </source>
</evidence>
<organism evidence="8 9">
    <name type="scientific">Treponema primitia (strain ATCC BAA-887 / DSM 12427 / ZAS-2)</name>
    <dbReference type="NCBI Taxonomy" id="545694"/>
    <lineage>
        <taxon>Bacteria</taxon>
        <taxon>Pseudomonadati</taxon>
        <taxon>Spirochaetota</taxon>
        <taxon>Spirochaetia</taxon>
        <taxon>Spirochaetales</taxon>
        <taxon>Treponemataceae</taxon>
        <taxon>Treponema</taxon>
    </lineage>
</organism>
<feature type="chain" id="PRO_5003329913" description="Lipoprotein" evidence="7">
    <location>
        <begin position="25"/>
        <end position="269"/>
    </location>
</feature>